<dbReference type="EMBL" id="LSRL02000051">
    <property type="protein sequence ID" value="TDG46916.1"/>
    <property type="molecule type" value="Genomic_DNA"/>
</dbReference>
<protein>
    <submittedName>
        <fullName evidence="1">Uncharacterized protein</fullName>
    </submittedName>
</protein>
<dbReference type="OMA" id="REWHSVS"/>
<dbReference type="Proteomes" id="UP000295192">
    <property type="component" value="Unassembled WGS sequence"/>
</dbReference>
<organism evidence="1 2">
    <name type="scientific">Drosophila navojoa</name>
    <name type="common">Fruit fly</name>
    <dbReference type="NCBI Taxonomy" id="7232"/>
    <lineage>
        <taxon>Eukaryota</taxon>
        <taxon>Metazoa</taxon>
        <taxon>Ecdysozoa</taxon>
        <taxon>Arthropoda</taxon>
        <taxon>Hexapoda</taxon>
        <taxon>Insecta</taxon>
        <taxon>Pterygota</taxon>
        <taxon>Neoptera</taxon>
        <taxon>Endopterygota</taxon>
        <taxon>Diptera</taxon>
        <taxon>Brachycera</taxon>
        <taxon>Muscomorpha</taxon>
        <taxon>Ephydroidea</taxon>
        <taxon>Drosophilidae</taxon>
        <taxon>Drosophila</taxon>
    </lineage>
</organism>
<dbReference type="AlphaFoldDB" id="A0A484BDI6"/>
<evidence type="ECO:0000313" key="1">
    <source>
        <dbReference type="EMBL" id="TDG46916.1"/>
    </source>
</evidence>
<sequence>MLLSHELLGQQLRQLYVREWHSVSVILQSRRHCWQSVGQRGARSPGGEEVRLVHLEQLQFKSDLSYGPNGTEDSALVVPLYHMWMRLHSIEPNSTVRNPLNSICRLRLEQQPLQQNLCRVVSIVWSRCFLKFFGGPRFVDAITQTGKRQLTTAVKQRNWLQDLLIGFLSITEKLEQALIPADPNPNYVYQSAAMEMIDLRDINTRLNYALVDYIVNNDEQLKDIFHTGDDSVVSKNK</sequence>
<comment type="caution">
    <text evidence="1">The sequence shown here is derived from an EMBL/GenBank/DDBJ whole genome shotgun (WGS) entry which is preliminary data.</text>
</comment>
<keyword evidence="2" id="KW-1185">Reference proteome</keyword>
<evidence type="ECO:0000313" key="2">
    <source>
        <dbReference type="Proteomes" id="UP000295192"/>
    </source>
</evidence>
<gene>
    <name evidence="1" type="ORF">AWZ03_006620</name>
</gene>
<dbReference type="OrthoDB" id="7835020at2759"/>
<proteinExistence type="predicted"/>
<accession>A0A484BDI6</accession>
<name>A0A484BDI6_DRONA</name>
<reference evidence="1 2" key="1">
    <citation type="journal article" date="2019" name="J. Hered.">
        <title>An Improved Genome Assembly for Drosophila navojoa, the Basal Species in the mojavensis Cluster.</title>
        <authorList>
            <person name="Vanderlinde T."/>
            <person name="Dupim E.G."/>
            <person name="Nazario-Yepiz N.O."/>
            <person name="Carvalho A.B."/>
        </authorList>
    </citation>
    <scope>NUCLEOTIDE SEQUENCE [LARGE SCALE GENOMIC DNA]</scope>
    <source>
        <strain evidence="1">Navoj_Jal97</strain>
        <tissue evidence="1">Whole organism</tissue>
    </source>
</reference>
<dbReference type="KEGG" id="dnv:108651960"/>